<feature type="signal peptide" evidence="2">
    <location>
        <begin position="1"/>
        <end position="35"/>
    </location>
</feature>
<gene>
    <name evidence="3" type="ORF">PVAP13_7KG359455</name>
</gene>
<feature type="chain" id="PRO_5035858994" evidence="2">
    <location>
        <begin position="36"/>
        <end position="123"/>
    </location>
</feature>
<keyword evidence="2" id="KW-0732">Signal</keyword>
<reference evidence="3" key="1">
    <citation type="submission" date="2020-05" db="EMBL/GenBank/DDBJ databases">
        <title>WGS assembly of Panicum virgatum.</title>
        <authorList>
            <person name="Lovell J.T."/>
            <person name="Jenkins J."/>
            <person name="Shu S."/>
            <person name="Juenger T.E."/>
            <person name="Schmutz J."/>
        </authorList>
    </citation>
    <scope>NUCLEOTIDE SEQUENCE</scope>
    <source>
        <strain evidence="3">AP13</strain>
    </source>
</reference>
<keyword evidence="4" id="KW-1185">Reference proteome</keyword>
<dbReference type="Proteomes" id="UP000823388">
    <property type="component" value="Chromosome 7K"/>
</dbReference>
<comment type="caution">
    <text evidence="3">The sequence shown here is derived from an EMBL/GenBank/DDBJ whole genome shotgun (WGS) entry which is preliminary data.</text>
</comment>
<feature type="region of interest" description="Disordered" evidence="1">
    <location>
        <begin position="36"/>
        <end position="123"/>
    </location>
</feature>
<evidence type="ECO:0000256" key="2">
    <source>
        <dbReference type="SAM" id="SignalP"/>
    </source>
</evidence>
<evidence type="ECO:0000313" key="3">
    <source>
        <dbReference type="EMBL" id="KAG2571605.1"/>
    </source>
</evidence>
<sequence>MPNRSDSSSAPPHALLRSLPLALLAVLQSRAIAIALRSRGWRGPPPPGRRGPPLSLTQLPPPPHPPPELLPVDVGAVRSRGRGGPAPVVPHQPPHWGSTERHSHDQAGQASARRLRSSTGERD</sequence>
<proteinExistence type="predicted"/>
<evidence type="ECO:0000256" key="1">
    <source>
        <dbReference type="SAM" id="MobiDB-lite"/>
    </source>
</evidence>
<name>A0A8T0QDR1_PANVG</name>
<accession>A0A8T0QDR1</accession>
<evidence type="ECO:0000313" key="4">
    <source>
        <dbReference type="Proteomes" id="UP000823388"/>
    </source>
</evidence>
<protein>
    <submittedName>
        <fullName evidence="3">Uncharacterized protein</fullName>
    </submittedName>
</protein>
<dbReference type="EMBL" id="CM029049">
    <property type="protein sequence ID" value="KAG2571605.1"/>
    <property type="molecule type" value="Genomic_DNA"/>
</dbReference>
<feature type="compositionally biased region" description="Pro residues" evidence="1">
    <location>
        <begin position="59"/>
        <end position="69"/>
    </location>
</feature>
<dbReference type="AlphaFoldDB" id="A0A8T0QDR1"/>
<organism evidence="3 4">
    <name type="scientific">Panicum virgatum</name>
    <name type="common">Blackwell switchgrass</name>
    <dbReference type="NCBI Taxonomy" id="38727"/>
    <lineage>
        <taxon>Eukaryota</taxon>
        <taxon>Viridiplantae</taxon>
        <taxon>Streptophyta</taxon>
        <taxon>Embryophyta</taxon>
        <taxon>Tracheophyta</taxon>
        <taxon>Spermatophyta</taxon>
        <taxon>Magnoliopsida</taxon>
        <taxon>Liliopsida</taxon>
        <taxon>Poales</taxon>
        <taxon>Poaceae</taxon>
        <taxon>PACMAD clade</taxon>
        <taxon>Panicoideae</taxon>
        <taxon>Panicodae</taxon>
        <taxon>Paniceae</taxon>
        <taxon>Panicinae</taxon>
        <taxon>Panicum</taxon>
        <taxon>Panicum sect. Hiantes</taxon>
    </lineage>
</organism>